<dbReference type="InterPro" id="IPR051473">
    <property type="entry name" value="P2Ox-like"/>
</dbReference>
<comment type="caution">
    <text evidence="8">The sequence shown here is derived from an EMBL/GenBank/DDBJ whole genome shotgun (WGS) entry which is preliminary data.</text>
</comment>
<dbReference type="RefSeq" id="WP_096611973.1">
    <property type="nucleotide sequence ID" value="NZ_NWVD01000003.1"/>
</dbReference>
<reference evidence="8 9" key="1">
    <citation type="submission" date="2017-09" db="EMBL/GenBank/DDBJ databases">
        <title>Sphingomonas ginsenosidimutans KACC 14949, whole genome shotgun sequence.</title>
        <authorList>
            <person name="Feng G."/>
            <person name="Zhu H."/>
        </authorList>
    </citation>
    <scope>NUCLEOTIDE SEQUENCE [LARGE SCALE GENOMIC DNA]</scope>
    <source>
        <strain evidence="8 9">KACC 14949</strain>
    </source>
</reference>
<evidence type="ECO:0000256" key="2">
    <source>
        <dbReference type="ARBA" id="ARBA00010790"/>
    </source>
</evidence>
<accession>A0A2A4HXM6</accession>
<feature type="domain" description="Glucose-methanol-choline oxidoreductase C-terminal" evidence="7">
    <location>
        <begin position="446"/>
        <end position="498"/>
    </location>
</feature>
<comment type="cofactor">
    <cofactor evidence="1">
        <name>FAD</name>
        <dbReference type="ChEBI" id="CHEBI:57692"/>
    </cofactor>
</comment>
<evidence type="ECO:0008006" key="10">
    <source>
        <dbReference type="Google" id="ProtNLM"/>
    </source>
</evidence>
<dbReference type="Gene3D" id="3.50.50.60">
    <property type="entry name" value="FAD/NAD(P)-binding domain"/>
    <property type="match status" value="2"/>
</dbReference>
<gene>
    <name evidence="8" type="ORF">COA17_09520</name>
</gene>
<evidence type="ECO:0000313" key="8">
    <source>
        <dbReference type="EMBL" id="PCG09120.1"/>
    </source>
</evidence>
<name>A0A2A4HXM6_9SPHN</name>
<keyword evidence="9" id="KW-1185">Reference proteome</keyword>
<evidence type="ECO:0000256" key="4">
    <source>
        <dbReference type="ARBA" id="ARBA00022827"/>
    </source>
</evidence>
<dbReference type="AlphaFoldDB" id="A0A2A4HXM6"/>
<keyword evidence="3" id="KW-0285">Flavoprotein</keyword>
<feature type="domain" description="FAD-binding" evidence="6">
    <location>
        <begin position="6"/>
        <end position="45"/>
    </location>
</feature>
<keyword evidence="4" id="KW-0274">FAD</keyword>
<evidence type="ECO:0000313" key="9">
    <source>
        <dbReference type="Proteomes" id="UP000218784"/>
    </source>
</evidence>
<dbReference type="Pfam" id="PF01494">
    <property type="entry name" value="FAD_binding_3"/>
    <property type="match status" value="1"/>
</dbReference>
<dbReference type="Proteomes" id="UP000218784">
    <property type="component" value="Unassembled WGS sequence"/>
</dbReference>
<comment type="similarity">
    <text evidence="2">Belongs to the GMC oxidoreductase family.</text>
</comment>
<sequence length="519" mass="53810">MTSVSDADVIIVGSGPAGVSAAWPLVEAGVRVLMLDAADTELPASPTHATLAQWRADPHRWQAEIGRDGALADSAMSPKFATPLARATLAGFDTAAGLSTRDYVAIGALAAGGLSRIWGALAARYGAEDLAAFPADLGPHYDRVARRIGVSGGDRPDPAALTPPAARFAARHMARRDGGFDLRAAPNAVLVGEEREGRGACTACGLCLHGCARGSIYHAATELPALRRFRHFTYRSGMRVERLASDAGMNVVEARAGAQSLRFAAPIVVLAAGTLMTTSLAVRRMGLAGRPLRLESNPVGGIAFLMPHLIGRALPDRSFGLGQLFYTLATDAGVEAAGVFYGADTLPLAAIADRLPFTRATALRAARALAPALLLATGYLPGRFSDNVLTIEEDGAAGRMTIRGHQTDTATGLLRASFAQLTRHARRRGAFGVPGSLQLLPPGADAHPAATLPMGGIGPAATDNMGALTNVPGVFVADGAALPFLSARHPTLTIMANADRIAGALARRLCSTPELRRAG</sequence>
<dbReference type="GO" id="GO:0016614">
    <property type="term" value="F:oxidoreductase activity, acting on CH-OH group of donors"/>
    <property type="evidence" value="ECO:0007669"/>
    <property type="project" value="InterPro"/>
</dbReference>
<evidence type="ECO:0000256" key="1">
    <source>
        <dbReference type="ARBA" id="ARBA00001974"/>
    </source>
</evidence>
<evidence type="ECO:0000256" key="3">
    <source>
        <dbReference type="ARBA" id="ARBA00022630"/>
    </source>
</evidence>
<protein>
    <recommendedName>
        <fullName evidence="10">4Fe-4S ferredoxin-type domain-containing protein</fullName>
    </recommendedName>
</protein>
<evidence type="ECO:0000256" key="5">
    <source>
        <dbReference type="ARBA" id="ARBA00023002"/>
    </source>
</evidence>
<dbReference type="InterPro" id="IPR002938">
    <property type="entry name" value="FAD-bd"/>
</dbReference>
<dbReference type="InterPro" id="IPR007867">
    <property type="entry name" value="GMC_OxRtase_C"/>
</dbReference>
<evidence type="ECO:0000259" key="7">
    <source>
        <dbReference type="Pfam" id="PF05199"/>
    </source>
</evidence>
<keyword evidence="5" id="KW-0560">Oxidoreductase</keyword>
<evidence type="ECO:0000259" key="6">
    <source>
        <dbReference type="Pfam" id="PF01494"/>
    </source>
</evidence>
<dbReference type="PANTHER" id="PTHR42784">
    <property type="entry name" value="PYRANOSE 2-OXIDASE"/>
    <property type="match status" value="1"/>
</dbReference>
<dbReference type="PANTHER" id="PTHR42784:SF1">
    <property type="entry name" value="PYRANOSE 2-OXIDASE"/>
    <property type="match status" value="1"/>
</dbReference>
<dbReference type="Pfam" id="PF05199">
    <property type="entry name" value="GMC_oxred_C"/>
    <property type="match status" value="1"/>
</dbReference>
<dbReference type="SUPFAM" id="SSF51905">
    <property type="entry name" value="FAD/NAD(P)-binding domain"/>
    <property type="match status" value="1"/>
</dbReference>
<dbReference type="InterPro" id="IPR036188">
    <property type="entry name" value="FAD/NAD-bd_sf"/>
</dbReference>
<dbReference type="EMBL" id="NWVD01000003">
    <property type="protein sequence ID" value="PCG09120.1"/>
    <property type="molecule type" value="Genomic_DNA"/>
</dbReference>
<dbReference type="GO" id="GO:0071949">
    <property type="term" value="F:FAD binding"/>
    <property type="evidence" value="ECO:0007669"/>
    <property type="project" value="InterPro"/>
</dbReference>
<organism evidence="8 9">
    <name type="scientific">Sphingomonas ginsenosidimutans</name>
    <dbReference type="NCBI Taxonomy" id="862134"/>
    <lineage>
        <taxon>Bacteria</taxon>
        <taxon>Pseudomonadati</taxon>
        <taxon>Pseudomonadota</taxon>
        <taxon>Alphaproteobacteria</taxon>
        <taxon>Sphingomonadales</taxon>
        <taxon>Sphingomonadaceae</taxon>
        <taxon>Sphingomonas</taxon>
    </lineage>
</organism>
<proteinExistence type="inferred from homology"/>